<evidence type="ECO:0000256" key="13">
    <source>
        <dbReference type="RuleBase" id="RU000461"/>
    </source>
</evidence>
<dbReference type="Pfam" id="PF00067">
    <property type="entry name" value="p450"/>
    <property type="match status" value="1"/>
</dbReference>
<dbReference type="GO" id="GO:0005506">
    <property type="term" value="F:iron ion binding"/>
    <property type="evidence" value="ECO:0007669"/>
    <property type="project" value="InterPro"/>
</dbReference>
<keyword evidence="16" id="KW-1185">Reference proteome</keyword>
<dbReference type="PRINTS" id="PR00385">
    <property type="entry name" value="P450"/>
</dbReference>
<dbReference type="GO" id="GO:0004497">
    <property type="term" value="F:monooxygenase activity"/>
    <property type="evidence" value="ECO:0007669"/>
    <property type="project" value="UniProtKB-KW"/>
</dbReference>
<keyword evidence="10 13" id="KW-0503">Monooxygenase</keyword>
<evidence type="ECO:0000256" key="2">
    <source>
        <dbReference type="ARBA" id="ARBA00004370"/>
    </source>
</evidence>
<dbReference type="GO" id="GO:0020037">
    <property type="term" value="F:heme binding"/>
    <property type="evidence" value="ECO:0007669"/>
    <property type="project" value="InterPro"/>
</dbReference>
<dbReference type="InterPro" id="IPR036396">
    <property type="entry name" value="Cyt_P450_sf"/>
</dbReference>
<dbReference type="GO" id="GO:0016705">
    <property type="term" value="F:oxidoreductase activity, acting on paired donors, with incorporation or reduction of molecular oxygen"/>
    <property type="evidence" value="ECO:0007669"/>
    <property type="project" value="InterPro"/>
</dbReference>
<dbReference type="GO" id="GO:0016020">
    <property type="term" value="C:membrane"/>
    <property type="evidence" value="ECO:0007669"/>
    <property type="project" value="UniProtKB-SubCell"/>
</dbReference>
<dbReference type="PROSITE" id="PS00086">
    <property type="entry name" value="CYTOCHROME_P450"/>
    <property type="match status" value="1"/>
</dbReference>
<feature type="binding site" description="axial binding residue" evidence="12">
    <location>
        <position position="436"/>
    </location>
    <ligand>
        <name>heme</name>
        <dbReference type="ChEBI" id="CHEBI:30413"/>
    </ligand>
    <ligandPart>
        <name>Fe</name>
        <dbReference type="ChEBI" id="CHEBI:18248"/>
    </ligandPart>
</feature>
<dbReference type="InParanoid" id="A0A200Q526"/>
<keyword evidence="11 14" id="KW-0472">Membrane</keyword>
<dbReference type="InterPro" id="IPR002401">
    <property type="entry name" value="Cyt_P450_E_grp-I"/>
</dbReference>
<dbReference type="PANTHER" id="PTHR24286">
    <property type="entry name" value="CYTOCHROME P450 26"/>
    <property type="match status" value="1"/>
</dbReference>
<evidence type="ECO:0000256" key="14">
    <source>
        <dbReference type="SAM" id="Phobius"/>
    </source>
</evidence>
<evidence type="ECO:0000256" key="9">
    <source>
        <dbReference type="ARBA" id="ARBA00023004"/>
    </source>
</evidence>
<keyword evidence="4 12" id="KW-0349">Heme</keyword>
<keyword evidence="7 14" id="KW-1133">Transmembrane helix</keyword>
<dbReference type="Proteomes" id="UP000195402">
    <property type="component" value="Unassembled WGS sequence"/>
</dbReference>
<dbReference type="EMBL" id="MVGT01003078">
    <property type="protein sequence ID" value="OVA05600.1"/>
    <property type="molecule type" value="Genomic_DNA"/>
</dbReference>
<dbReference type="PRINTS" id="PR00463">
    <property type="entry name" value="EP450I"/>
</dbReference>
<dbReference type="GO" id="GO:0033075">
    <property type="term" value="P:isoquinoline alkaloid biosynthetic process"/>
    <property type="evidence" value="ECO:0007669"/>
    <property type="project" value="UniProtKB-ARBA"/>
</dbReference>
<reference evidence="15 16" key="1">
    <citation type="journal article" date="2017" name="Mol. Plant">
        <title>The Genome of Medicinal Plant Macleaya cordata Provides New Insights into Benzylisoquinoline Alkaloids Metabolism.</title>
        <authorList>
            <person name="Liu X."/>
            <person name="Liu Y."/>
            <person name="Huang P."/>
            <person name="Ma Y."/>
            <person name="Qing Z."/>
            <person name="Tang Q."/>
            <person name="Cao H."/>
            <person name="Cheng P."/>
            <person name="Zheng Y."/>
            <person name="Yuan Z."/>
            <person name="Zhou Y."/>
            <person name="Liu J."/>
            <person name="Tang Z."/>
            <person name="Zhuo Y."/>
            <person name="Zhang Y."/>
            <person name="Yu L."/>
            <person name="Huang J."/>
            <person name="Yang P."/>
            <person name="Peng Q."/>
            <person name="Zhang J."/>
            <person name="Jiang W."/>
            <person name="Zhang Z."/>
            <person name="Lin K."/>
            <person name="Ro D.K."/>
            <person name="Chen X."/>
            <person name="Xiong X."/>
            <person name="Shang Y."/>
            <person name="Huang S."/>
            <person name="Zeng J."/>
        </authorList>
    </citation>
    <scope>NUCLEOTIDE SEQUENCE [LARGE SCALE GENOMIC DNA]</scope>
    <source>
        <strain evidence="16">cv. BLH2017</strain>
        <tissue evidence="15">Root</tissue>
    </source>
</reference>
<evidence type="ECO:0000256" key="3">
    <source>
        <dbReference type="ARBA" id="ARBA00010617"/>
    </source>
</evidence>
<evidence type="ECO:0000256" key="11">
    <source>
        <dbReference type="ARBA" id="ARBA00023136"/>
    </source>
</evidence>
<dbReference type="CDD" id="cd11043">
    <property type="entry name" value="CYP90-like"/>
    <property type="match status" value="1"/>
</dbReference>
<dbReference type="Gene3D" id="1.10.630.10">
    <property type="entry name" value="Cytochrome P450"/>
    <property type="match status" value="1"/>
</dbReference>
<dbReference type="OMA" id="LWYMDAF"/>
<keyword evidence="8 13" id="KW-0560">Oxidoreductase</keyword>
<comment type="cofactor">
    <cofactor evidence="1 12">
        <name>heme</name>
        <dbReference type="ChEBI" id="CHEBI:30413"/>
    </cofactor>
</comment>
<dbReference type="InterPro" id="IPR017972">
    <property type="entry name" value="Cyt_P450_CS"/>
</dbReference>
<proteinExistence type="inferred from homology"/>
<evidence type="ECO:0000313" key="16">
    <source>
        <dbReference type="Proteomes" id="UP000195402"/>
    </source>
</evidence>
<evidence type="ECO:0000313" key="15">
    <source>
        <dbReference type="EMBL" id="OVA05600.1"/>
    </source>
</evidence>
<comment type="similarity">
    <text evidence="3 13">Belongs to the cytochrome P450 family.</text>
</comment>
<sequence>MIDMWWSVGLSVIAGLAVVSLTHYWYRWSNPKCNGKLPPGSMGFPLIGETIQFFIGGSMYSVDIPPFIKKRIARYGTLFRTSLVGRPVVMSSDPEFNHFILQKEDKLIELWYMDAFSAIIGTVANATSTAHILKYLKNLFLNHFGIERLKENQMMNKMEVMAHQYLQSWSTQPSVQVKESIASMVFDLTSLQLLTYDSNKYSSSKDMSKMLANFLDGVMSLPLNIPGTVFHRCMKDREKLLNMIKEIINEKITSPEKRLGDFLDQLLNDREKEEGVMKECLTEEFLVSLMFGLLLASVETISLTLNVVMMLLSDHPLVLKELMEEHEEILKSRENVDSPITWKEYKSMTFTTKVINETLRVSSVAPGILRKAIKDIHVNGYVIPKGWTIMVLHSAIHKNPANFEDPLAFNPWRWKDLGSNTQAKNFFPFGGGIRHCVGAEFAKVFMSLFLHVLVTKFSWTKMKGGGDATGILAVSPRNDFHVKICQKNDIKAHSS</sequence>
<organism evidence="15 16">
    <name type="scientific">Macleaya cordata</name>
    <name type="common">Five-seeded plume-poppy</name>
    <name type="synonym">Bocconia cordata</name>
    <dbReference type="NCBI Taxonomy" id="56857"/>
    <lineage>
        <taxon>Eukaryota</taxon>
        <taxon>Viridiplantae</taxon>
        <taxon>Streptophyta</taxon>
        <taxon>Embryophyta</taxon>
        <taxon>Tracheophyta</taxon>
        <taxon>Spermatophyta</taxon>
        <taxon>Magnoliopsida</taxon>
        <taxon>Ranunculales</taxon>
        <taxon>Papaveraceae</taxon>
        <taxon>Papaveroideae</taxon>
        <taxon>Macleaya</taxon>
    </lineage>
</organism>
<accession>A0A200Q526</accession>
<dbReference type="InterPro" id="IPR001128">
    <property type="entry name" value="Cyt_P450"/>
</dbReference>
<evidence type="ECO:0000256" key="10">
    <source>
        <dbReference type="ARBA" id="ARBA00023033"/>
    </source>
</evidence>
<dbReference type="GO" id="GO:0010268">
    <property type="term" value="P:brassinosteroid homeostasis"/>
    <property type="evidence" value="ECO:0007669"/>
    <property type="project" value="TreeGrafter"/>
</dbReference>
<dbReference type="GO" id="GO:0016132">
    <property type="term" value="P:brassinosteroid biosynthetic process"/>
    <property type="evidence" value="ECO:0007669"/>
    <property type="project" value="TreeGrafter"/>
</dbReference>
<dbReference type="AlphaFoldDB" id="A0A200Q526"/>
<comment type="subcellular location">
    <subcellularLocation>
        <location evidence="2">Membrane</location>
    </subcellularLocation>
</comment>
<comment type="caution">
    <text evidence="15">The sequence shown here is derived from an EMBL/GenBank/DDBJ whole genome shotgun (WGS) entry which is preliminary data.</text>
</comment>
<evidence type="ECO:0000256" key="8">
    <source>
        <dbReference type="ARBA" id="ARBA00023002"/>
    </source>
</evidence>
<dbReference type="PANTHER" id="PTHR24286:SF305">
    <property type="entry name" value="CYTOCHROME P450 708A2"/>
    <property type="match status" value="1"/>
</dbReference>
<keyword evidence="6 12" id="KW-0479">Metal-binding</keyword>
<evidence type="ECO:0000256" key="6">
    <source>
        <dbReference type="ARBA" id="ARBA00022723"/>
    </source>
</evidence>
<evidence type="ECO:0000256" key="5">
    <source>
        <dbReference type="ARBA" id="ARBA00022692"/>
    </source>
</evidence>
<protein>
    <submittedName>
        <fullName evidence="15">Cytochrome P450</fullName>
    </submittedName>
</protein>
<gene>
    <name evidence="15" type="ORF">BVC80_1429g9</name>
</gene>
<dbReference type="OrthoDB" id="1372046at2759"/>
<dbReference type="SUPFAM" id="SSF48264">
    <property type="entry name" value="Cytochrome P450"/>
    <property type="match status" value="1"/>
</dbReference>
<keyword evidence="5 14" id="KW-0812">Transmembrane</keyword>
<evidence type="ECO:0000256" key="7">
    <source>
        <dbReference type="ARBA" id="ARBA00022989"/>
    </source>
</evidence>
<keyword evidence="9 12" id="KW-0408">Iron</keyword>
<name>A0A200Q526_MACCD</name>
<dbReference type="FunFam" id="1.10.630.10:FF:000020">
    <property type="entry name" value="Cytochrome P450 family protein"/>
    <property type="match status" value="1"/>
</dbReference>
<evidence type="ECO:0000256" key="1">
    <source>
        <dbReference type="ARBA" id="ARBA00001971"/>
    </source>
</evidence>
<feature type="transmembrane region" description="Helical" evidence="14">
    <location>
        <begin position="285"/>
        <end position="312"/>
    </location>
</feature>
<dbReference type="STRING" id="56857.A0A200Q526"/>
<evidence type="ECO:0000256" key="4">
    <source>
        <dbReference type="ARBA" id="ARBA00022617"/>
    </source>
</evidence>
<feature type="transmembrane region" description="Helical" evidence="14">
    <location>
        <begin position="6"/>
        <end position="26"/>
    </location>
</feature>
<evidence type="ECO:0000256" key="12">
    <source>
        <dbReference type="PIRSR" id="PIRSR602401-1"/>
    </source>
</evidence>
<dbReference type="GO" id="GO:0016125">
    <property type="term" value="P:sterol metabolic process"/>
    <property type="evidence" value="ECO:0007669"/>
    <property type="project" value="TreeGrafter"/>
</dbReference>